<gene>
    <name evidence="2" type="ORF">Ark11_0049</name>
</gene>
<keyword evidence="1" id="KW-0812">Transmembrane</keyword>
<keyword evidence="3" id="KW-1185">Reference proteome</keyword>
<reference evidence="3" key="1">
    <citation type="submission" date="2015-11" db="EMBL/GenBank/DDBJ databases">
        <authorList>
            <person name="Seth-Smith H.M.B."/>
        </authorList>
    </citation>
    <scope>NUCLEOTIDE SEQUENCE [LARGE SCALE GENOMIC DNA]</scope>
    <source>
        <strain evidence="3">2013Ark11</strain>
    </source>
</reference>
<dbReference type="STRING" id="1561003.Ark11_0049"/>
<dbReference type="EMBL" id="LN906597">
    <property type="protein sequence ID" value="CUT16909.1"/>
    <property type="molecule type" value="Genomic_DNA"/>
</dbReference>
<evidence type="ECO:0000256" key="1">
    <source>
        <dbReference type="SAM" id="Phobius"/>
    </source>
</evidence>
<feature type="transmembrane region" description="Helical" evidence="1">
    <location>
        <begin position="6"/>
        <end position="31"/>
    </location>
</feature>
<evidence type="ECO:0000313" key="3">
    <source>
        <dbReference type="Proteomes" id="UP000198651"/>
    </source>
</evidence>
<accession>A0A0S4M3Q7</accession>
<sequence>MVGRCVGYLLVYFCSRWYLCCCWLVCVFICYRVGDNFSVFIIIVAVEVVHESWSKSS</sequence>
<name>A0A0S4M3Q7_9BURK</name>
<protein>
    <submittedName>
        <fullName evidence="2">Putative membrane protein</fullName>
    </submittedName>
</protein>
<evidence type="ECO:0000313" key="2">
    <source>
        <dbReference type="EMBL" id="CUT16909.1"/>
    </source>
</evidence>
<keyword evidence="1" id="KW-0472">Membrane</keyword>
<dbReference type="Proteomes" id="UP000198651">
    <property type="component" value="Chromosome I"/>
</dbReference>
<keyword evidence="1" id="KW-1133">Transmembrane helix</keyword>
<dbReference type="AlphaFoldDB" id="A0A0S4M3Q7"/>
<organism evidence="2 3">
    <name type="scientific">Candidatus Ichthyocystis hellenicum</name>
    <dbReference type="NCBI Taxonomy" id="1561003"/>
    <lineage>
        <taxon>Bacteria</taxon>
        <taxon>Pseudomonadati</taxon>
        <taxon>Pseudomonadota</taxon>
        <taxon>Betaproteobacteria</taxon>
        <taxon>Burkholderiales</taxon>
        <taxon>Candidatus Ichthyocystis</taxon>
    </lineage>
</organism>
<proteinExistence type="predicted"/>